<dbReference type="RefSeq" id="WP_089273108.1">
    <property type="nucleotide sequence ID" value="NZ_FZOC01000002.1"/>
</dbReference>
<dbReference type="InterPro" id="IPR029069">
    <property type="entry name" value="HotDog_dom_sf"/>
</dbReference>
<dbReference type="NCBIfam" id="TIGR00369">
    <property type="entry name" value="unchar_dom_1"/>
    <property type="match status" value="1"/>
</dbReference>
<dbReference type="InterPro" id="IPR003736">
    <property type="entry name" value="PAAI_dom"/>
</dbReference>
<protein>
    <submittedName>
        <fullName evidence="3">Acyl-CoA thioesterase</fullName>
    </submittedName>
</protein>
<dbReference type="OrthoDB" id="32575at2"/>
<dbReference type="Proteomes" id="UP000198324">
    <property type="component" value="Unassembled WGS sequence"/>
</dbReference>
<gene>
    <name evidence="3" type="ORF">SAMN04488503_1409</name>
</gene>
<dbReference type="Pfam" id="PF03061">
    <property type="entry name" value="4HBT"/>
    <property type="match status" value="1"/>
</dbReference>
<dbReference type="CDD" id="cd03443">
    <property type="entry name" value="PaaI_thioesterase"/>
    <property type="match status" value="1"/>
</dbReference>
<dbReference type="SUPFAM" id="SSF54637">
    <property type="entry name" value="Thioesterase/thiol ester dehydrase-isomerase"/>
    <property type="match status" value="1"/>
</dbReference>
<sequence length="161" mass="17061">MTAPNITDAERADRFARLKRFFNSRDRLCACLGVRVTAIGLGWAETAMTVEELHLNGADVAQGGAIFTLADLAFGAAANSHGTLALGVNTSIAYTKSAPLGATLVAQARETAVAGPLATYVVEVKNGEGETIATFQGTAYRKREHLDLSAWGEDKQAPPRR</sequence>
<accession>A0A238ZB77</accession>
<evidence type="ECO:0000313" key="4">
    <source>
        <dbReference type="Proteomes" id="UP000198324"/>
    </source>
</evidence>
<keyword evidence="1" id="KW-0378">Hydrolase</keyword>
<reference evidence="3 4" key="1">
    <citation type="submission" date="2017-06" db="EMBL/GenBank/DDBJ databases">
        <authorList>
            <person name="Kim H.J."/>
            <person name="Triplett B.A."/>
        </authorList>
    </citation>
    <scope>NUCLEOTIDE SEQUENCE [LARGE SCALE GENOMIC DNA]</scope>
    <source>
        <strain evidence="3 4">DSM 13116</strain>
    </source>
</reference>
<dbReference type="EMBL" id="FZOC01000002">
    <property type="protein sequence ID" value="SNR80785.1"/>
    <property type="molecule type" value="Genomic_DNA"/>
</dbReference>
<proteinExistence type="predicted"/>
<evidence type="ECO:0000259" key="2">
    <source>
        <dbReference type="Pfam" id="PF03061"/>
    </source>
</evidence>
<evidence type="ECO:0000256" key="1">
    <source>
        <dbReference type="ARBA" id="ARBA00022801"/>
    </source>
</evidence>
<organism evidence="3 4">
    <name type="scientific">Humidesulfovibrio mexicanus</name>
    <dbReference type="NCBI Taxonomy" id="147047"/>
    <lineage>
        <taxon>Bacteria</taxon>
        <taxon>Pseudomonadati</taxon>
        <taxon>Thermodesulfobacteriota</taxon>
        <taxon>Desulfovibrionia</taxon>
        <taxon>Desulfovibrionales</taxon>
        <taxon>Desulfovibrionaceae</taxon>
        <taxon>Humidesulfovibrio</taxon>
    </lineage>
</organism>
<dbReference type="AlphaFoldDB" id="A0A238ZB77"/>
<dbReference type="PANTHER" id="PTHR42856:SF1">
    <property type="entry name" value="ACYL-COENZYME A THIOESTERASE PAAI"/>
    <property type="match status" value="1"/>
</dbReference>
<dbReference type="PANTHER" id="PTHR42856">
    <property type="entry name" value="ACYL-COENZYME A THIOESTERASE PAAI"/>
    <property type="match status" value="1"/>
</dbReference>
<evidence type="ECO:0000313" key="3">
    <source>
        <dbReference type="EMBL" id="SNR80785.1"/>
    </source>
</evidence>
<dbReference type="Gene3D" id="3.10.129.10">
    <property type="entry name" value="Hotdog Thioesterase"/>
    <property type="match status" value="1"/>
</dbReference>
<dbReference type="InterPro" id="IPR052723">
    <property type="entry name" value="Acyl-CoA_thioesterase_PaaI"/>
</dbReference>
<feature type="domain" description="Thioesterase" evidence="2">
    <location>
        <begin position="63"/>
        <end position="132"/>
    </location>
</feature>
<keyword evidence="4" id="KW-1185">Reference proteome</keyword>
<dbReference type="GO" id="GO:0016289">
    <property type="term" value="F:acyl-CoA hydrolase activity"/>
    <property type="evidence" value="ECO:0007669"/>
    <property type="project" value="UniProtKB-ARBA"/>
</dbReference>
<dbReference type="InterPro" id="IPR006683">
    <property type="entry name" value="Thioestr_dom"/>
</dbReference>
<name>A0A238ZB77_9BACT</name>